<dbReference type="AlphaFoldDB" id="A0A9K3KS93"/>
<feature type="compositionally biased region" description="Low complexity" evidence="1">
    <location>
        <begin position="159"/>
        <end position="169"/>
    </location>
</feature>
<feature type="region of interest" description="Disordered" evidence="1">
    <location>
        <begin position="69"/>
        <end position="176"/>
    </location>
</feature>
<name>A0A9K3KS93_9STRA</name>
<evidence type="ECO:0000313" key="4">
    <source>
        <dbReference type="Proteomes" id="UP000693970"/>
    </source>
</evidence>
<dbReference type="Proteomes" id="UP000693970">
    <property type="component" value="Unassembled WGS sequence"/>
</dbReference>
<reference evidence="3" key="1">
    <citation type="journal article" date="2021" name="Sci. Rep.">
        <title>Diploid genomic architecture of Nitzschia inconspicua, an elite biomass production diatom.</title>
        <authorList>
            <person name="Oliver A."/>
            <person name="Podell S."/>
            <person name="Pinowska A."/>
            <person name="Traller J.C."/>
            <person name="Smith S.R."/>
            <person name="McClure R."/>
            <person name="Beliaev A."/>
            <person name="Bohutskyi P."/>
            <person name="Hill E.A."/>
            <person name="Rabines A."/>
            <person name="Zheng H."/>
            <person name="Allen L.Z."/>
            <person name="Kuo A."/>
            <person name="Grigoriev I.V."/>
            <person name="Allen A.E."/>
            <person name="Hazlebeck D."/>
            <person name="Allen E.E."/>
        </authorList>
    </citation>
    <scope>NUCLEOTIDE SEQUENCE</scope>
    <source>
        <strain evidence="3">Hildebrandi</strain>
    </source>
</reference>
<sequence>MKNCAIHTLLASLSLAVPLVKCELVENVAEYQKIQKLAAKDTLYNDNPQTNLRIQSFPVGISVQRNHSRNLAKSGKQDKSSSTSTSTSTGKGSKSSKKETETSVVVYGEKEDIEVKEAVPASDSEQMKDDSAQKDEKDIEVERIPISIDADVETKTEQPASTPSPTRRPATPPTYPSTMVPAVARADSSSEISTTSSTLSPTLSPVMFVHQKTIQMIHLDAPDECLAYDETKSESSVQMIGCSNTVNGTELDHWQIIMVDTNRFLLRHTVSDLCLPKNPEHPDQLFDCFRYSGDSVAIADSINGLVDCHTEFAATMEWNSISSSLHLYNADCMSQTESHEAGTNVIFMSYKRGHGSNQTQIVMWGEQILMSMPDLVQQHSFQASWIMVEVY</sequence>
<evidence type="ECO:0000256" key="2">
    <source>
        <dbReference type="SAM" id="SignalP"/>
    </source>
</evidence>
<keyword evidence="2" id="KW-0732">Signal</keyword>
<feature type="compositionally biased region" description="Basic and acidic residues" evidence="1">
    <location>
        <begin position="108"/>
        <end position="117"/>
    </location>
</feature>
<organism evidence="3 4">
    <name type="scientific">Nitzschia inconspicua</name>
    <dbReference type="NCBI Taxonomy" id="303405"/>
    <lineage>
        <taxon>Eukaryota</taxon>
        <taxon>Sar</taxon>
        <taxon>Stramenopiles</taxon>
        <taxon>Ochrophyta</taxon>
        <taxon>Bacillariophyta</taxon>
        <taxon>Bacillariophyceae</taxon>
        <taxon>Bacillariophycidae</taxon>
        <taxon>Bacillariales</taxon>
        <taxon>Bacillariaceae</taxon>
        <taxon>Nitzschia</taxon>
    </lineage>
</organism>
<accession>A0A9K3KS93</accession>
<dbReference type="OrthoDB" id="53609at2759"/>
<dbReference type="PROSITE" id="PS50231">
    <property type="entry name" value="RICIN_B_LECTIN"/>
    <property type="match status" value="1"/>
</dbReference>
<reference evidence="3" key="2">
    <citation type="submission" date="2021-04" db="EMBL/GenBank/DDBJ databases">
        <authorList>
            <person name="Podell S."/>
        </authorList>
    </citation>
    <scope>NUCLEOTIDE SEQUENCE</scope>
    <source>
        <strain evidence="3">Hildebrandi</strain>
    </source>
</reference>
<evidence type="ECO:0000256" key="1">
    <source>
        <dbReference type="SAM" id="MobiDB-lite"/>
    </source>
</evidence>
<evidence type="ECO:0000313" key="3">
    <source>
        <dbReference type="EMBL" id="KAG7349084.1"/>
    </source>
</evidence>
<evidence type="ECO:0008006" key="5">
    <source>
        <dbReference type="Google" id="ProtNLM"/>
    </source>
</evidence>
<feature type="chain" id="PRO_5039921132" description="Ricin B lectin domain-containing protein" evidence="2">
    <location>
        <begin position="23"/>
        <end position="391"/>
    </location>
</feature>
<comment type="caution">
    <text evidence="3">The sequence shown here is derived from an EMBL/GenBank/DDBJ whole genome shotgun (WGS) entry which is preliminary data.</text>
</comment>
<feature type="compositionally biased region" description="Low complexity" evidence="1">
    <location>
        <begin position="80"/>
        <end position="93"/>
    </location>
</feature>
<protein>
    <recommendedName>
        <fullName evidence="5">Ricin B lectin domain-containing protein</fullName>
    </recommendedName>
</protein>
<proteinExistence type="predicted"/>
<dbReference type="EMBL" id="JAGRRH010000019">
    <property type="protein sequence ID" value="KAG7349084.1"/>
    <property type="molecule type" value="Genomic_DNA"/>
</dbReference>
<feature type="signal peptide" evidence="2">
    <location>
        <begin position="1"/>
        <end position="22"/>
    </location>
</feature>
<feature type="compositionally biased region" description="Basic and acidic residues" evidence="1">
    <location>
        <begin position="125"/>
        <end position="143"/>
    </location>
</feature>
<keyword evidence="4" id="KW-1185">Reference proteome</keyword>
<gene>
    <name evidence="3" type="ORF">IV203_011681</name>
</gene>